<feature type="active site" description="Nucleophile" evidence="4">
    <location>
        <position position="7"/>
    </location>
</feature>
<dbReference type="PANTHER" id="PTHR11717">
    <property type="entry name" value="LOW MOLECULAR WEIGHT PROTEIN TYROSINE PHOSPHATASE"/>
    <property type="match status" value="1"/>
</dbReference>
<gene>
    <name evidence="7" type="ORF">EDD72_13110</name>
</gene>
<dbReference type="EMBL" id="SMAB01000031">
    <property type="protein sequence ID" value="TCS78038.1"/>
    <property type="molecule type" value="Genomic_DNA"/>
</dbReference>
<evidence type="ECO:0000313" key="7">
    <source>
        <dbReference type="EMBL" id="TCS78038.1"/>
    </source>
</evidence>
<dbReference type="InterPro" id="IPR023485">
    <property type="entry name" value="Ptyr_pPase"/>
</dbReference>
<dbReference type="GO" id="GO:0004725">
    <property type="term" value="F:protein tyrosine phosphatase activity"/>
    <property type="evidence" value="ECO:0007669"/>
    <property type="project" value="InterPro"/>
</dbReference>
<organism evidence="7 8">
    <name type="scientific">Tepidibacillus fermentans</name>
    <dbReference type="NCBI Taxonomy" id="1281767"/>
    <lineage>
        <taxon>Bacteria</taxon>
        <taxon>Bacillati</taxon>
        <taxon>Bacillota</taxon>
        <taxon>Bacilli</taxon>
        <taxon>Bacillales</taxon>
        <taxon>Bacillaceae</taxon>
        <taxon>Tepidibacillus</taxon>
    </lineage>
</organism>
<dbReference type="Gene3D" id="3.40.50.2300">
    <property type="match status" value="2"/>
</dbReference>
<dbReference type="InterPro" id="IPR036196">
    <property type="entry name" value="Ptyr_pPase_sf"/>
</dbReference>
<comment type="caution">
    <text evidence="7">The sequence shown here is derived from an EMBL/GenBank/DDBJ whole genome shotgun (WGS) entry which is preliminary data.</text>
</comment>
<feature type="coiled-coil region" evidence="5">
    <location>
        <begin position="129"/>
        <end position="188"/>
    </location>
</feature>
<feature type="domain" description="Phosphotyrosine protein phosphatase I" evidence="6">
    <location>
        <begin position="1"/>
        <end position="222"/>
    </location>
</feature>
<dbReference type="InterPro" id="IPR017867">
    <property type="entry name" value="Tyr_phospatase_low_mol_wt"/>
</dbReference>
<evidence type="ECO:0000256" key="1">
    <source>
        <dbReference type="ARBA" id="ARBA00011063"/>
    </source>
</evidence>
<dbReference type="AlphaFoldDB" id="A0A4R3K5D8"/>
<name>A0A4R3K5D8_9BACI</name>
<proteinExistence type="inferred from homology"/>
<accession>A0A4R3K5D8</accession>
<dbReference type="InterPro" id="IPR050438">
    <property type="entry name" value="LMW_PTPase"/>
</dbReference>
<protein>
    <submittedName>
        <fullName evidence="7">Protein-tyrosine phosphatase</fullName>
    </submittedName>
</protein>
<dbReference type="RefSeq" id="WP_279388113.1">
    <property type="nucleotide sequence ID" value="NZ_SMAB01000031.1"/>
</dbReference>
<dbReference type="Pfam" id="PF01451">
    <property type="entry name" value="LMWPc"/>
    <property type="match status" value="1"/>
</dbReference>
<feature type="active site" description="Proton donor" evidence="4">
    <location>
        <position position="123"/>
    </location>
</feature>
<dbReference type="PRINTS" id="PR00719">
    <property type="entry name" value="LMWPTPASE"/>
</dbReference>
<evidence type="ECO:0000256" key="3">
    <source>
        <dbReference type="ARBA" id="ARBA00022912"/>
    </source>
</evidence>
<comment type="similarity">
    <text evidence="1">Belongs to the low molecular weight phosphotyrosine protein phosphatase family.</text>
</comment>
<evidence type="ECO:0000256" key="4">
    <source>
        <dbReference type="PIRSR" id="PIRSR617867-1"/>
    </source>
</evidence>
<sequence length="233" mass="27941">MNVLFICTGNTCRSPMAEKILLKKAKENQIDIQVKSAGIAAFEGQPASKHARQVMRDYGMSDQHQTQRVSKELLEWADLVLTMTEGHKSVLIDQYPEFADRIYTLKEYSHRFERNREWKKLNDIYQRIEEKKERFFTRYQKEIEELENRYQMLQQELKKIEGKLQQYEQQLQQEIEEDLKEIEQLRQNMPSYDVDDPYGGDLATYRKTAKEIEEALDKWIQFMDEKRVNKKGE</sequence>
<reference evidence="7 8" key="1">
    <citation type="submission" date="2019-03" db="EMBL/GenBank/DDBJ databases">
        <title>Genomic Encyclopedia of Type Strains, Phase IV (KMG-IV): sequencing the most valuable type-strain genomes for metagenomic binning, comparative biology and taxonomic classification.</title>
        <authorList>
            <person name="Goeker M."/>
        </authorList>
    </citation>
    <scope>NUCLEOTIDE SEQUENCE [LARGE SCALE GENOMIC DNA]</scope>
    <source>
        <strain evidence="7 8">DSM 23802</strain>
    </source>
</reference>
<dbReference type="Proteomes" id="UP000295788">
    <property type="component" value="Unassembled WGS sequence"/>
</dbReference>
<dbReference type="SMART" id="SM00226">
    <property type="entry name" value="LMWPc"/>
    <property type="match status" value="1"/>
</dbReference>
<keyword evidence="8" id="KW-1185">Reference proteome</keyword>
<evidence type="ECO:0000313" key="8">
    <source>
        <dbReference type="Proteomes" id="UP000295788"/>
    </source>
</evidence>
<dbReference type="PANTHER" id="PTHR11717:SF31">
    <property type="entry name" value="LOW MOLECULAR WEIGHT PROTEIN-TYROSINE-PHOSPHATASE ETP-RELATED"/>
    <property type="match status" value="1"/>
</dbReference>
<keyword evidence="2" id="KW-0378">Hydrolase</keyword>
<keyword evidence="5" id="KW-0175">Coiled coil</keyword>
<evidence type="ECO:0000256" key="5">
    <source>
        <dbReference type="SAM" id="Coils"/>
    </source>
</evidence>
<dbReference type="CDD" id="cd16344">
    <property type="entry name" value="LMWPAP"/>
    <property type="match status" value="1"/>
</dbReference>
<feature type="active site" description="Nucleophile" evidence="4">
    <location>
        <position position="13"/>
    </location>
</feature>
<evidence type="ECO:0000256" key="2">
    <source>
        <dbReference type="ARBA" id="ARBA00022801"/>
    </source>
</evidence>
<keyword evidence="3" id="KW-0904">Protein phosphatase</keyword>
<evidence type="ECO:0000259" key="6">
    <source>
        <dbReference type="SMART" id="SM00226"/>
    </source>
</evidence>
<dbReference type="SUPFAM" id="SSF52788">
    <property type="entry name" value="Phosphotyrosine protein phosphatases I"/>
    <property type="match status" value="1"/>
</dbReference>